<feature type="compositionally biased region" description="Low complexity" evidence="1">
    <location>
        <begin position="14"/>
        <end position="33"/>
    </location>
</feature>
<proteinExistence type="predicted"/>
<dbReference type="Pfam" id="PF13620">
    <property type="entry name" value="CarboxypepD_reg"/>
    <property type="match status" value="1"/>
</dbReference>
<dbReference type="InterPro" id="IPR008969">
    <property type="entry name" value="CarboxyPept-like_regulatory"/>
</dbReference>
<feature type="region of interest" description="Disordered" evidence="1">
    <location>
        <begin position="1"/>
        <end position="34"/>
    </location>
</feature>
<comment type="caution">
    <text evidence="2">The sequence shown here is derived from an EMBL/GenBank/DDBJ whole genome shotgun (WGS) entry which is preliminary data.</text>
</comment>
<dbReference type="Gene3D" id="2.60.40.1120">
    <property type="entry name" value="Carboxypeptidase-like, regulatory domain"/>
    <property type="match status" value="1"/>
</dbReference>
<organism evidence="2 3">
    <name type="scientific">Hymenobacter algoricola</name>
    <dbReference type="NCBI Taxonomy" id="486267"/>
    <lineage>
        <taxon>Bacteria</taxon>
        <taxon>Pseudomonadati</taxon>
        <taxon>Bacteroidota</taxon>
        <taxon>Cytophagia</taxon>
        <taxon>Cytophagales</taxon>
        <taxon>Hymenobacteraceae</taxon>
        <taxon>Hymenobacter</taxon>
    </lineage>
</organism>
<dbReference type="EMBL" id="BAABDH010000111">
    <property type="protein sequence ID" value="GAA3953043.1"/>
    <property type="molecule type" value="Genomic_DNA"/>
</dbReference>
<keyword evidence="3" id="KW-1185">Reference proteome</keyword>
<evidence type="ECO:0008006" key="4">
    <source>
        <dbReference type="Google" id="ProtNLM"/>
    </source>
</evidence>
<dbReference type="Proteomes" id="UP001499909">
    <property type="component" value="Unassembled WGS sequence"/>
</dbReference>
<sequence>MSLLASCAGKDGDPGPAGAAGANGSTGPTGPSGQNLTGTIYGFVNPVDENGSSVAKNGVTVTLEGATSQTATSDANGRFEFLNMRNGTYNLTYTRAGYATARRFAVAHVGGDQPTFLGTTLVTQVSGSLVSNLSFGTASTTFVPATFTLNNPNPANSTYRVSFFASTSPNVTSANGTLLTTFVLNGPGTTNTSFSKTSFTNAGFPVGTTVYVVAYGSAANLASYTDPTTGRFVFTSLSPTPSNVASVVL</sequence>
<evidence type="ECO:0000313" key="3">
    <source>
        <dbReference type="Proteomes" id="UP001499909"/>
    </source>
</evidence>
<evidence type="ECO:0000256" key="1">
    <source>
        <dbReference type="SAM" id="MobiDB-lite"/>
    </source>
</evidence>
<protein>
    <recommendedName>
        <fullName evidence="4">Carboxypeptidase regulatory-like domain-containing protein</fullName>
    </recommendedName>
</protein>
<dbReference type="SUPFAM" id="SSF49464">
    <property type="entry name" value="Carboxypeptidase regulatory domain-like"/>
    <property type="match status" value="1"/>
</dbReference>
<name>A0ABP7NU02_9BACT</name>
<gene>
    <name evidence="2" type="ORF">GCM10022406_38490</name>
</gene>
<reference evidence="3" key="1">
    <citation type="journal article" date="2019" name="Int. J. Syst. Evol. Microbiol.">
        <title>The Global Catalogue of Microorganisms (GCM) 10K type strain sequencing project: providing services to taxonomists for standard genome sequencing and annotation.</title>
        <authorList>
            <consortium name="The Broad Institute Genomics Platform"/>
            <consortium name="The Broad Institute Genome Sequencing Center for Infectious Disease"/>
            <person name="Wu L."/>
            <person name="Ma J."/>
        </authorList>
    </citation>
    <scope>NUCLEOTIDE SEQUENCE [LARGE SCALE GENOMIC DNA]</scope>
    <source>
        <strain evidence="3">JCM 17214</strain>
    </source>
</reference>
<evidence type="ECO:0000313" key="2">
    <source>
        <dbReference type="EMBL" id="GAA3953043.1"/>
    </source>
</evidence>
<accession>A0ABP7NU02</accession>